<dbReference type="Proteomes" id="UP000241514">
    <property type="component" value="Unassembled WGS sequence"/>
</dbReference>
<sequence length="66" mass="7493">MSKNTNMRVKINKDGSLAIDLADESTRRQIVDAISPTNDDKIRSLQDKLRLLEQKMDSNSWSNVTS</sequence>
<protein>
    <submittedName>
        <fullName evidence="1">Uncharacterized protein</fullName>
    </submittedName>
</protein>
<accession>A0A6N4DEK1</accession>
<gene>
    <name evidence="1" type="ORF">C9928_04795</name>
</gene>
<proteinExistence type="predicted"/>
<name>A0A6N4DEK1_9GAMM</name>
<evidence type="ECO:0000313" key="1">
    <source>
        <dbReference type="EMBL" id="PTB89060.1"/>
    </source>
</evidence>
<evidence type="ECO:0000313" key="2">
    <source>
        <dbReference type="Proteomes" id="UP000241514"/>
    </source>
</evidence>
<dbReference type="EMBL" id="PYVG01000023">
    <property type="protein sequence ID" value="PTB89060.1"/>
    <property type="molecule type" value="Genomic_DNA"/>
</dbReference>
<reference evidence="1 2" key="1">
    <citation type="submission" date="2018-03" db="EMBL/GenBank/DDBJ databases">
        <title>Cross-interface Injection: A General Nanoliter Liquid Handling Method Applied to Single Cells Genome Amplification Automated Nanoliter Liquid Handling Applied to Single Cell Multiple Displacement Amplification.</title>
        <authorList>
            <person name="Yun J."/>
            <person name="Xu P."/>
            <person name="Xu J."/>
            <person name="Dai X."/>
            <person name="Wang Y."/>
            <person name="Zheng X."/>
            <person name="Cao C."/>
            <person name="Yi Q."/>
            <person name="Zhu Y."/>
            <person name="Wang L."/>
            <person name="Dong Z."/>
            <person name="Huang Y."/>
            <person name="Huang L."/>
            <person name="Du W."/>
        </authorList>
    </citation>
    <scope>NUCLEOTIDE SEQUENCE [LARGE SCALE GENOMIC DNA]</scope>
    <source>
        <strain evidence="1 2">A9-4</strain>
    </source>
</reference>
<comment type="caution">
    <text evidence="1">The sequence shown here is derived from an EMBL/GenBank/DDBJ whole genome shotgun (WGS) entry which is preliminary data.</text>
</comment>
<dbReference type="AlphaFoldDB" id="A0A6N4DEK1"/>
<organism evidence="1 2">
    <name type="scientific">Pseudidiomarina aestuarii</name>
    <dbReference type="NCBI Taxonomy" id="624146"/>
    <lineage>
        <taxon>Bacteria</taxon>
        <taxon>Pseudomonadati</taxon>
        <taxon>Pseudomonadota</taxon>
        <taxon>Gammaproteobacteria</taxon>
        <taxon>Alteromonadales</taxon>
        <taxon>Idiomarinaceae</taxon>
        <taxon>Pseudidiomarina</taxon>
    </lineage>
</organism>